<organism evidence="5 6">
    <name type="scientific">Schizothecium vesticola</name>
    <dbReference type="NCBI Taxonomy" id="314040"/>
    <lineage>
        <taxon>Eukaryota</taxon>
        <taxon>Fungi</taxon>
        <taxon>Dikarya</taxon>
        <taxon>Ascomycota</taxon>
        <taxon>Pezizomycotina</taxon>
        <taxon>Sordariomycetes</taxon>
        <taxon>Sordariomycetidae</taxon>
        <taxon>Sordariales</taxon>
        <taxon>Schizotheciaceae</taxon>
        <taxon>Schizothecium</taxon>
    </lineage>
</organism>
<dbReference type="InterPro" id="IPR021714">
    <property type="entry name" value="URB1_N"/>
</dbReference>
<dbReference type="AlphaFoldDB" id="A0AA40F537"/>
<gene>
    <name evidence="5" type="ORF">B0T18DRAFT_320277</name>
</gene>
<dbReference type="Pfam" id="PF26140">
    <property type="entry name" value="HEAT_URB1"/>
    <property type="match status" value="1"/>
</dbReference>
<evidence type="ECO:0000259" key="4">
    <source>
        <dbReference type="Pfam" id="PF26140"/>
    </source>
</evidence>
<dbReference type="Pfam" id="PF16201">
    <property type="entry name" value="NopRA1"/>
    <property type="match status" value="1"/>
</dbReference>
<reference evidence="5" key="1">
    <citation type="submission" date="2023-06" db="EMBL/GenBank/DDBJ databases">
        <title>Genome-scale phylogeny and comparative genomics of the fungal order Sordariales.</title>
        <authorList>
            <consortium name="Lawrence Berkeley National Laboratory"/>
            <person name="Hensen N."/>
            <person name="Bonometti L."/>
            <person name="Westerberg I."/>
            <person name="Brannstrom I.O."/>
            <person name="Guillou S."/>
            <person name="Cros-Aarteil S."/>
            <person name="Calhoun S."/>
            <person name="Haridas S."/>
            <person name="Kuo A."/>
            <person name="Mondo S."/>
            <person name="Pangilinan J."/>
            <person name="Riley R."/>
            <person name="LaButti K."/>
            <person name="Andreopoulos B."/>
            <person name="Lipzen A."/>
            <person name="Chen C."/>
            <person name="Yanf M."/>
            <person name="Daum C."/>
            <person name="Ng V."/>
            <person name="Clum A."/>
            <person name="Steindorff A."/>
            <person name="Ohm R."/>
            <person name="Martin F."/>
            <person name="Silar P."/>
            <person name="Natvig D."/>
            <person name="Lalanne C."/>
            <person name="Gautier V."/>
            <person name="Ament-velasquez S.L."/>
            <person name="Kruys A."/>
            <person name="Hutchinson M.I."/>
            <person name="Powell A.J."/>
            <person name="Barry K."/>
            <person name="Miller A.N."/>
            <person name="Grigoriev I.V."/>
            <person name="Debuchy R."/>
            <person name="Gladieux P."/>
            <person name="Thoren M.H."/>
            <person name="Johannesson H."/>
        </authorList>
    </citation>
    <scope>NUCLEOTIDE SEQUENCE</scope>
    <source>
        <strain evidence="5">SMH3187-1</strain>
    </source>
</reference>
<dbReference type="GO" id="GO:0000463">
    <property type="term" value="P:maturation of LSU-rRNA from tricistronic rRNA transcript (SSU-rRNA, 5.8S rRNA, LSU-rRNA)"/>
    <property type="evidence" value="ECO:0007669"/>
    <property type="project" value="TreeGrafter"/>
</dbReference>
<keyword evidence="6" id="KW-1185">Reference proteome</keyword>
<evidence type="ECO:0000256" key="1">
    <source>
        <dbReference type="SAM" id="MobiDB-lite"/>
    </source>
</evidence>
<evidence type="ECO:0000259" key="2">
    <source>
        <dbReference type="Pfam" id="PF11707"/>
    </source>
</evidence>
<feature type="domain" description="URB1 C-terminal" evidence="3">
    <location>
        <begin position="905"/>
        <end position="1101"/>
    </location>
</feature>
<dbReference type="GO" id="GO:0000466">
    <property type="term" value="P:maturation of 5.8S rRNA from tricistronic rRNA transcript (SSU-rRNA, 5.8S rRNA, LSU-rRNA)"/>
    <property type="evidence" value="ECO:0007669"/>
    <property type="project" value="TreeGrafter"/>
</dbReference>
<name>A0AA40F537_9PEZI</name>
<dbReference type="InterPro" id="IPR032436">
    <property type="entry name" value="URB1_C"/>
</dbReference>
<protein>
    <submittedName>
        <fullName evidence="5">Ribosome 60S biogenesis N-terminal-domain-containing protein</fullName>
    </submittedName>
</protein>
<feature type="domain" description="URB1 central HEAT repeat" evidence="4">
    <location>
        <begin position="640"/>
        <end position="823"/>
    </location>
</feature>
<comment type="caution">
    <text evidence="5">The sequence shown here is derived from an EMBL/GenBank/DDBJ whole genome shotgun (WGS) entry which is preliminary data.</text>
</comment>
<accession>A0AA40F537</accession>
<dbReference type="EMBL" id="JAUKUD010000002">
    <property type="protein sequence ID" value="KAK0751151.1"/>
    <property type="molecule type" value="Genomic_DNA"/>
</dbReference>
<sequence length="1166" mass="128963">MGKRVSRGGDLGGGVWKRQKVTHEAPTSEEITTSRQLQQLLAFDQDATHARHGLQSFKLFLDETLAWRRQNNADNVAILKEYLQAVKPTSEGEDGAQDPEQQQAVYLPDIMQAWAFAYQTSNENLMSAVPVVLALLLKLLSRSLDMVPYGLGICRTLLQKRQLELVSKNLSADKGKAFIVSPTLRMLREAMALDGGAIAKPLFRARASTFKSLARNMGIIHIGDEPEMEDRPSTRTTAIYFFLCALKFLHPEAKRELLSQRDIVAALTRDIKQDPIHLVLEMLSTFRDSILLDDKIPREAKGNLFNVSTLVRISSLYQYRQDPDSTQPSVADAAHEFLLAACTRPSGGILRQDTGLYPRDIDPDAVLPTADIDELGLDAMPWMDKYKSEVPVRNFVLSNLLQNLRPWSSVKQNELVTAIFRVAPELVASFFFENKSFTFEPKLTATWIGYAAFLFNTVLLPIPEHFSRGSGFPQLPPPISVVLGTILPLPLTQKALVRCLTSNSKLVSFFATRILVVAIEKLDAAVKMHHADTHANKALWAEAARRLVDEFCQRIPGMKDMIQAYRSIPEEDALHREAGSRLLRLCYTVIPQVALLAKFDVSPLLDASLGRLAKDEVEDPKDFALGLKELENLLAIAGFSPGMRWFSASDALVGLAPFTVLLRVCIDAPSGIALEEIFRVLGFVAAEQQVVLSRKGHPGLLPLVEALQGLSRDMTAHVWPFLDNCLSRCAAAPVKYLEAVQTLAEEVDGLEADAFISPLIATMLEQLPFVVKAGDKDLLAALGKFLPKFLGLSATVGESKPLLDGVYSKISQVLKEGQAKLTHKRIPDAVAFKHNVWPLRDKATRTTDRPGVGSKNGKEDTAMDAEELEGALSAADGLTADHSALTKWVTKTADEIVDDGHATGLVVLLASEHASIRQEALVNLQKMAAKVRESEYEDKDQVWLLLSELVETARAHNVAAAPLPSPAVAFACHALRVLHDPLSSLYAKVNGFLMRGPVWNLGQLPLVDEILLEDPEVGDSYYAQVNWLLGYLVDALRTPQDLELFHKRRQRGPVLQRLLALAANPYMRLPLRTQLLRLLYKATGIEGGSTTLTTRFGVVNWLEEQEKACLEAKEGGSREPARLYRALRGRVWQTCDRGRVGLWSKGGVEELCQGQEALQPESMDVD</sequence>
<feature type="domain" description="URB1 N-terminal" evidence="2">
    <location>
        <begin position="107"/>
        <end position="450"/>
    </location>
</feature>
<dbReference type="PANTHER" id="PTHR13500">
    <property type="entry name" value="NUCLEOLAR PRERIBOSOMAL-ASSOCIATED PROTEIN 1"/>
    <property type="match status" value="1"/>
</dbReference>
<feature type="region of interest" description="Disordered" evidence="1">
    <location>
        <begin position="1"/>
        <end position="31"/>
    </location>
</feature>
<dbReference type="InterPro" id="IPR039844">
    <property type="entry name" value="URB1"/>
</dbReference>
<evidence type="ECO:0000313" key="5">
    <source>
        <dbReference type="EMBL" id="KAK0751151.1"/>
    </source>
</evidence>
<evidence type="ECO:0000313" key="6">
    <source>
        <dbReference type="Proteomes" id="UP001172155"/>
    </source>
</evidence>
<dbReference type="GO" id="GO:0005730">
    <property type="term" value="C:nucleolus"/>
    <property type="evidence" value="ECO:0007669"/>
    <property type="project" value="TreeGrafter"/>
</dbReference>
<dbReference type="InterPro" id="IPR059018">
    <property type="entry name" value="HEAT_URB1"/>
</dbReference>
<dbReference type="Pfam" id="PF11707">
    <property type="entry name" value="Npa1"/>
    <property type="match status" value="1"/>
</dbReference>
<dbReference type="Proteomes" id="UP001172155">
    <property type="component" value="Unassembled WGS sequence"/>
</dbReference>
<evidence type="ECO:0000259" key="3">
    <source>
        <dbReference type="Pfam" id="PF16201"/>
    </source>
</evidence>
<proteinExistence type="predicted"/>
<dbReference type="PANTHER" id="PTHR13500:SF0">
    <property type="entry name" value="NUCLEOLAR PRE-RIBOSOMAL-ASSOCIATED PROTEIN 1"/>
    <property type="match status" value="1"/>
</dbReference>